<accession>A0A0A9C4X5</accession>
<reference evidence="1" key="2">
    <citation type="journal article" date="2015" name="Data Brief">
        <title>Shoot transcriptome of the giant reed, Arundo donax.</title>
        <authorList>
            <person name="Barrero R.A."/>
            <person name="Guerrero F.D."/>
            <person name="Moolhuijzen P."/>
            <person name="Goolsby J.A."/>
            <person name="Tidwell J."/>
            <person name="Bellgard S.E."/>
            <person name="Bellgard M.I."/>
        </authorList>
    </citation>
    <scope>NUCLEOTIDE SEQUENCE</scope>
    <source>
        <tissue evidence="1">Shoot tissue taken approximately 20 cm above the soil surface</tissue>
    </source>
</reference>
<name>A0A0A9C4X5_ARUDO</name>
<sequence>MNCYSLARQHQKGCWRHGTGENKRTIGFQDLVVFSSS</sequence>
<evidence type="ECO:0000313" key="1">
    <source>
        <dbReference type="EMBL" id="JAD71364.1"/>
    </source>
</evidence>
<dbReference type="AlphaFoldDB" id="A0A0A9C4X5"/>
<protein>
    <submittedName>
        <fullName evidence="1">Uncharacterized protein</fullName>
    </submittedName>
</protein>
<dbReference type="EMBL" id="GBRH01226531">
    <property type="protein sequence ID" value="JAD71364.1"/>
    <property type="molecule type" value="Transcribed_RNA"/>
</dbReference>
<organism evidence="1">
    <name type="scientific">Arundo donax</name>
    <name type="common">Giant reed</name>
    <name type="synonym">Donax arundinaceus</name>
    <dbReference type="NCBI Taxonomy" id="35708"/>
    <lineage>
        <taxon>Eukaryota</taxon>
        <taxon>Viridiplantae</taxon>
        <taxon>Streptophyta</taxon>
        <taxon>Embryophyta</taxon>
        <taxon>Tracheophyta</taxon>
        <taxon>Spermatophyta</taxon>
        <taxon>Magnoliopsida</taxon>
        <taxon>Liliopsida</taxon>
        <taxon>Poales</taxon>
        <taxon>Poaceae</taxon>
        <taxon>PACMAD clade</taxon>
        <taxon>Arundinoideae</taxon>
        <taxon>Arundineae</taxon>
        <taxon>Arundo</taxon>
    </lineage>
</organism>
<proteinExistence type="predicted"/>
<reference evidence="1" key="1">
    <citation type="submission" date="2014-09" db="EMBL/GenBank/DDBJ databases">
        <authorList>
            <person name="Magalhaes I.L.F."/>
            <person name="Oliveira U."/>
            <person name="Santos F.R."/>
            <person name="Vidigal T.H.D.A."/>
            <person name="Brescovit A.D."/>
            <person name="Santos A.J."/>
        </authorList>
    </citation>
    <scope>NUCLEOTIDE SEQUENCE</scope>
    <source>
        <tissue evidence="1">Shoot tissue taken approximately 20 cm above the soil surface</tissue>
    </source>
</reference>